<reference evidence="1" key="1">
    <citation type="submission" date="2020-08" db="EMBL/GenBank/DDBJ databases">
        <title>Multicomponent nature underlies the extraordinary mechanical properties of spider dragline silk.</title>
        <authorList>
            <person name="Kono N."/>
            <person name="Nakamura H."/>
            <person name="Mori M."/>
            <person name="Yoshida Y."/>
            <person name="Ohtoshi R."/>
            <person name="Malay A.D."/>
            <person name="Moran D.A.P."/>
            <person name="Tomita M."/>
            <person name="Numata K."/>
            <person name="Arakawa K."/>
        </authorList>
    </citation>
    <scope>NUCLEOTIDE SEQUENCE</scope>
</reference>
<dbReference type="EMBL" id="BMAV01020321">
    <property type="protein sequence ID" value="GFY73741.1"/>
    <property type="molecule type" value="Genomic_DNA"/>
</dbReference>
<proteinExistence type="predicted"/>
<organism evidence="1 2">
    <name type="scientific">Trichonephila inaurata madagascariensis</name>
    <dbReference type="NCBI Taxonomy" id="2747483"/>
    <lineage>
        <taxon>Eukaryota</taxon>
        <taxon>Metazoa</taxon>
        <taxon>Ecdysozoa</taxon>
        <taxon>Arthropoda</taxon>
        <taxon>Chelicerata</taxon>
        <taxon>Arachnida</taxon>
        <taxon>Araneae</taxon>
        <taxon>Araneomorphae</taxon>
        <taxon>Entelegynae</taxon>
        <taxon>Araneoidea</taxon>
        <taxon>Nephilidae</taxon>
        <taxon>Trichonephila</taxon>
        <taxon>Trichonephila inaurata</taxon>
    </lineage>
</organism>
<dbReference type="GO" id="GO:0005975">
    <property type="term" value="P:carbohydrate metabolic process"/>
    <property type="evidence" value="ECO:0007669"/>
    <property type="project" value="InterPro"/>
</dbReference>
<sequence length="268" mass="30730">MSYLRLAQLHSYLIKIPLLLVRSQRLTSKLVIKRIRTSSSIPLQGADEMSNRDEERGFLASNRKQIVFGILISDDRGSHTFSLPPAGKRVKAEIFQNKKERSQEIAYGVYRGGQLTPMQWTADNSTGGFTDNLTNPWLPINPEHYATNVQNQQNRLQEFKRVLNFRKNTLKNYKPREQHFDILDPNIIVLERTHRRQKSRRILLAANFGNVSEEKEFPEAYGNVRVFMTTAGTTRTRVRSRGFTLSPGAAFVAEVTLLYYASPDILSD</sequence>
<dbReference type="OrthoDB" id="6429943at2759"/>
<accession>A0A8X6YMR9</accession>
<keyword evidence="2" id="KW-1185">Reference proteome</keyword>
<gene>
    <name evidence="1" type="primary">AVEN_30637_1</name>
    <name evidence="1" type="ORF">TNIN_71681</name>
</gene>
<dbReference type="AlphaFoldDB" id="A0A8X6YMR9"/>
<comment type="caution">
    <text evidence="1">The sequence shown here is derived from an EMBL/GenBank/DDBJ whole genome shotgun (WGS) entry which is preliminary data.</text>
</comment>
<evidence type="ECO:0000313" key="2">
    <source>
        <dbReference type="Proteomes" id="UP000886998"/>
    </source>
</evidence>
<dbReference type="Gene3D" id="3.20.20.80">
    <property type="entry name" value="Glycosidases"/>
    <property type="match status" value="1"/>
</dbReference>
<evidence type="ECO:0000313" key="1">
    <source>
        <dbReference type="EMBL" id="GFY73741.1"/>
    </source>
</evidence>
<dbReference type="Proteomes" id="UP000886998">
    <property type="component" value="Unassembled WGS sequence"/>
</dbReference>
<protein>
    <submittedName>
        <fullName evidence="1">Uncharacterized protein</fullName>
    </submittedName>
</protein>
<name>A0A8X6YMR9_9ARAC</name>